<sequence>MKIFGLIILGMCLIASCATKQTAQQHNDSFINGEKVSKSTLIVYYDGAEGKANAVQAIRKMHAEILYDLKNMPILTIHLPEKTDIVKAKKQLEKVNGVLQVNYDRIMQIN</sequence>
<proteinExistence type="predicted"/>
<comment type="caution">
    <text evidence="3">The sequence shown here is derived from an EMBL/GenBank/DDBJ whole genome shotgun (WGS) entry which is preliminary data.</text>
</comment>
<accession>A0ABS6YEX4</accession>
<feature type="signal peptide" evidence="1">
    <location>
        <begin position="1"/>
        <end position="17"/>
    </location>
</feature>
<dbReference type="Proteomes" id="UP000788426">
    <property type="component" value="Unassembled WGS sequence"/>
</dbReference>
<dbReference type="EMBL" id="JAHXCT010000003">
    <property type="protein sequence ID" value="MBW4769264.1"/>
    <property type="molecule type" value="Genomic_DNA"/>
</dbReference>
<dbReference type="RefSeq" id="WP_219481021.1">
    <property type="nucleotide sequence ID" value="NZ_JAHXCT010000003.1"/>
</dbReference>
<evidence type="ECO:0000313" key="3">
    <source>
        <dbReference type="EMBL" id="MBW4769264.1"/>
    </source>
</evidence>
<keyword evidence="1" id="KW-0732">Signal</keyword>
<evidence type="ECO:0000256" key="1">
    <source>
        <dbReference type="SAM" id="SignalP"/>
    </source>
</evidence>
<feature type="domain" description="Fervidolysin-like N-terminal prodomain" evidence="2">
    <location>
        <begin position="40"/>
        <end position="98"/>
    </location>
</feature>
<protein>
    <recommendedName>
        <fullName evidence="2">Fervidolysin-like N-terminal prodomain domain-containing protein</fullName>
    </recommendedName>
</protein>
<evidence type="ECO:0000313" key="4">
    <source>
        <dbReference type="Proteomes" id="UP000788426"/>
    </source>
</evidence>
<feature type="chain" id="PRO_5046582886" description="Fervidolysin-like N-terminal prodomain domain-containing protein" evidence="1">
    <location>
        <begin position="18"/>
        <end position="110"/>
    </location>
</feature>
<evidence type="ECO:0000259" key="2">
    <source>
        <dbReference type="Pfam" id="PF22148"/>
    </source>
</evidence>
<reference evidence="3 4" key="1">
    <citation type="submission" date="2021-07" db="EMBL/GenBank/DDBJ databases">
        <title>Genomic diversity and antimicrobial resistance of Prevotella spp. isolated from chronic lung disease airways.</title>
        <authorList>
            <person name="Webb K.A."/>
            <person name="Olagoke O.S."/>
            <person name="Baird T."/>
            <person name="Neill J."/>
            <person name="Pham A."/>
            <person name="Wells T.J."/>
            <person name="Ramsay K.A."/>
            <person name="Bell S.C."/>
            <person name="Sarovich D.S."/>
            <person name="Price E.P."/>
        </authorList>
    </citation>
    <scope>NUCLEOTIDE SEQUENCE [LARGE SCALE GENOMIC DNA]</scope>
    <source>
        <strain evidence="3 4">SCHI0011.S.12</strain>
    </source>
</reference>
<dbReference type="InterPro" id="IPR054399">
    <property type="entry name" value="Fervidolysin-like_N_prodom"/>
</dbReference>
<organism evidence="3 4">
    <name type="scientific">Hoylesella nanceiensis</name>
    <dbReference type="NCBI Taxonomy" id="425941"/>
    <lineage>
        <taxon>Bacteria</taxon>
        <taxon>Pseudomonadati</taxon>
        <taxon>Bacteroidota</taxon>
        <taxon>Bacteroidia</taxon>
        <taxon>Bacteroidales</taxon>
        <taxon>Prevotellaceae</taxon>
        <taxon>Hoylesella</taxon>
    </lineage>
</organism>
<keyword evidence="4" id="KW-1185">Reference proteome</keyword>
<gene>
    <name evidence="3" type="ORF">KZO38_05750</name>
</gene>
<name>A0ABS6YEX4_9BACT</name>
<dbReference type="Pfam" id="PF22148">
    <property type="entry name" value="Fervidolysin_NPro-like"/>
    <property type="match status" value="1"/>
</dbReference>
<dbReference type="PROSITE" id="PS51257">
    <property type="entry name" value="PROKAR_LIPOPROTEIN"/>
    <property type="match status" value="1"/>
</dbReference>